<gene>
    <name evidence="3" type="ORF">EV665_15311</name>
</gene>
<dbReference type="Proteomes" id="UP000295351">
    <property type="component" value="Unassembled WGS sequence"/>
</dbReference>
<protein>
    <recommendedName>
        <fullName evidence="5">2-methylaconitate cis-trans isomerase</fullName>
    </recommendedName>
</protein>
<dbReference type="GO" id="GO:0016853">
    <property type="term" value="F:isomerase activity"/>
    <property type="evidence" value="ECO:0007669"/>
    <property type="project" value="UniProtKB-KW"/>
</dbReference>
<name>A0A4R2BX95_SHIGR</name>
<comment type="caution">
    <text evidence="3">The sequence shown here is derived from an EMBL/GenBank/DDBJ whole genome shotgun (WGS) entry which is preliminary data.</text>
</comment>
<comment type="similarity">
    <text evidence="1">Belongs to the PrpF family.</text>
</comment>
<dbReference type="Pfam" id="PF04303">
    <property type="entry name" value="PrpF"/>
    <property type="match status" value="1"/>
</dbReference>
<dbReference type="EMBL" id="SLVX01000053">
    <property type="protein sequence ID" value="TCN31622.1"/>
    <property type="molecule type" value="Genomic_DNA"/>
</dbReference>
<evidence type="ECO:0000256" key="1">
    <source>
        <dbReference type="ARBA" id="ARBA00007673"/>
    </source>
</evidence>
<dbReference type="RefSeq" id="WP_133037138.1">
    <property type="nucleotide sequence ID" value="NZ_BAABEI010000004.1"/>
</dbReference>
<dbReference type="InterPro" id="IPR007400">
    <property type="entry name" value="PrpF-like"/>
</dbReference>
<dbReference type="AlphaFoldDB" id="A0A4R2BX95"/>
<dbReference type="PANTHER" id="PTHR43709:SF2">
    <property type="entry name" value="DUF453 DOMAIN PROTEIN (AFU_ORTHOLOGUE AFUA_6G00360)"/>
    <property type="match status" value="1"/>
</dbReference>
<keyword evidence="2" id="KW-0413">Isomerase</keyword>
<evidence type="ECO:0000256" key="2">
    <source>
        <dbReference type="ARBA" id="ARBA00023235"/>
    </source>
</evidence>
<proteinExistence type="inferred from homology"/>
<organism evidence="3 4">
    <name type="scientific">Shinella granuli</name>
    <dbReference type="NCBI Taxonomy" id="323621"/>
    <lineage>
        <taxon>Bacteria</taxon>
        <taxon>Pseudomonadati</taxon>
        <taxon>Pseudomonadota</taxon>
        <taxon>Alphaproteobacteria</taxon>
        <taxon>Hyphomicrobiales</taxon>
        <taxon>Rhizobiaceae</taxon>
        <taxon>Shinella</taxon>
    </lineage>
</organism>
<evidence type="ECO:0000313" key="3">
    <source>
        <dbReference type="EMBL" id="TCN31622.1"/>
    </source>
</evidence>
<dbReference type="SUPFAM" id="SSF54506">
    <property type="entry name" value="Diaminopimelate epimerase-like"/>
    <property type="match status" value="2"/>
</dbReference>
<dbReference type="PANTHER" id="PTHR43709">
    <property type="entry name" value="ACONITATE ISOMERASE-RELATED"/>
    <property type="match status" value="1"/>
</dbReference>
<accession>A0A4R2BX95</accession>
<evidence type="ECO:0000313" key="4">
    <source>
        <dbReference type="Proteomes" id="UP000295351"/>
    </source>
</evidence>
<sequence length="384" mass="39948">MTQIFIPAVFYRGGSSKGLFFHARHCPRDPAALERMLLSALGSPDPYGRQLDGMGGGTSSLSKAVIIGPPTHPDADVDYTFAQVAVDRPVVDWGANCGNLSSAVGPFAVDEGLVRAADGEALVRIHQVNTKKIIHARFPVRNGKAVTAGDAAVDGVAGTGAPIALDFLDPGGTVTSGLLPTGQVIERVEVDGRIFEMSLVDASNPVAFVAAEDAGLTGSEHPDAIEGNREAMTLLDRLRRAAGVRMGLGSTPDGVGLANPKIAVVSAPAPFVTLDGRTVGREAQDIAIRMLSMERAHRAVTLTGAMCLAVACRIEGSLPHGLCSRDAGTQAIRIGHPSGIVAAGATVFPRGEGWHVESGRVYRTARRLMQGEVAVAPFDGEGKP</sequence>
<dbReference type="Gene3D" id="3.10.310.10">
    <property type="entry name" value="Diaminopimelate Epimerase, Chain A, domain 1"/>
    <property type="match status" value="2"/>
</dbReference>
<reference evidence="3 4" key="1">
    <citation type="submission" date="2019-03" db="EMBL/GenBank/DDBJ databases">
        <title>Genomic Encyclopedia of Type Strains, Phase IV (KMG-IV): sequencing the most valuable type-strain genomes for metagenomic binning, comparative biology and taxonomic classification.</title>
        <authorList>
            <person name="Goeker M."/>
        </authorList>
    </citation>
    <scope>NUCLEOTIDE SEQUENCE [LARGE SCALE GENOMIC DNA]</scope>
    <source>
        <strain evidence="3 4">DSM 18401</strain>
    </source>
</reference>
<evidence type="ECO:0008006" key="5">
    <source>
        <dbReference type="Google" id="ProtNLM"/>
    </source>
</evidence>
<keyword evidence="4" id="KW-1185">Reference proteome</keyword>